<evidence type="ECO:0000313" key="8">
    <source>
        <dbReference type="Proteomes" id="UP000186919"/>
    </source>
</evidence>
<evidence type="ECO:0000256" key="5">
    <source>
        <dbReference type="ARBA" id="ARBA00023288"/>
    </source>
</evidence>
<keyword evidence="2 6" id="KW-0732">Signal</keyword>
<evidence type="ECO:0000313" key="7">
    <source>
        <dbReference type="EMBL" id="OAT69802.1"/>
    </source>
</evidence>
<evidence type="ECO:0008006" key="9">
    <source>
        <dbReference type="Google" id="ProtNLM"/>
    </source>
</evidence>
<keyword evidence="3" id="KW-0472">Membrane</keyword>
<dbReference type="EMBL" id="LQYE01000002">
    <property type="protein sequence ID" value="OAT69802.1"/>
    <property type="molecule type" value="Genomic_DNA"/>
</dbReference>
<evidence type="ECO:0000256" key="1">
    <source>
        <dbReference type="ARBA" id="ARBA00022475"/>
    </source>
</evidence>
<dbReference type="RefSeq" id="WP_064628353.1">
    <property type="nucleotide sequence ID" value="NZ_LQYE01000002.1"/>
</dbReference>
<sequence>MKRVWAVVGGVAMLAATQSGCATSRRITTIADPPTYVATSPAKPGQSSAPEGGTATMTLGALTVVAGAPVKCDTYEQRTFISVAKDSDARGLTLTGDPPAIETVNLGEVNGLKFMYYDLLKKDGESATLTKDGKHYTVKGSVRGSDSQGKDGAIKPFQVDVTCP</sequence>
<organism evidence="7 8">
    <name type="scientific">Mycobacteroides immunogenum</name>
    <dbReference type="NCBI Taxonomy" id="83262"/>
    <lineage>
        <taxon>Bacteria</taxon>
        <taxon>Bacillati</taxon>
        <taxon>Actinomycetota</taxon>
        <taxon>Actinomycetes</taxon>
        <taxon>Mycobacteriales</taxon>
        <taxon>Mycobacteriaceae</taxon>
        <taxon>Mycobacteroides</taxon>
    </lineage>
</organism>
<feature type="signal peptide" evidence="6">
    <location>
        <begin position="1"/>
        <end position="21"/>
    </location>
</feature>
<evidence type="ECO:0000256" key="2">
    <source>
        <dbReference type="ARBA" id="ARBA00022729"/>
    </source>
</evidence>
<proteinExistence type="predicted"/>
<dbReference type="GO" id="GO:0016020">
    <property type="term" value="C:membrane"/>
    <property type="evidence" value="ECO:0007669"/>
    <property type="project" value="InterPro"/>
</dbReference>
<keyword evidence="1" id="KW-1003">Cell membrane</keyword>
<gene>
    <name evidence="7" type="ORF">AWB85_19285</name>
</gene>
<evidence type="ECO:0000256" key="6">
    <source>
        <dbReference type="SAM" id="SignalP"/>
    </source>
</evidence>
<evidence type="ECO:0000256" key="3">
    <source>
        <dbReference type="ARBA" id="ARBA00023136"/>
    </source>
</evidence>
<keyword evidence="4" id="KW-0564">Palmitate</keyword>
<protein>
    <recommendedName>
        <fullName evidence="9">Lipoprotein LpqH</fullName>
    </recommendedName>
</protein>
<evidence type="ECO:0000256" key="4">
    <source>
        <dbReference type="ARBA" id="ARBA00023139"/>
    </source>
</evidence>
<dbReference type="InterPro" id="IPR008691">
    <property type="entry name" value="LpqH"/>
</dbReference>
<feature type="chain" id="PRO_5038640811" description="Lipoprotein LpqH" evidence="6">
    <location>
        <begin position="22"/>
        <end position="164"/>
    </location>
</feature>
<dbReference type="Proteomes" id="UP000186919">
    <property type="component" value="Unassembled WGS sequence"/>
</dbReference>
<dbReference type="Pfam" id="PF05481">
    <property type="entry name" value="Myco_19_kDa"/>
    <property type="match status" value="1"/>
</dbReference>
<accession>A0A179VF83</accession>
<keyword evidence="5" id="KW-0449">Lipoprotein</keyword>
<name>A0A179VF83_9MYCO</name>
<dbReference type="AlphaFoldDB" id="A0A179VF83"/>
<comment type="caution">
    <text evidence="7">The sequence shown here is derived from an EMBL/GenBank/DDBJ whole genome shotgun (WGS) entry which is preliminary data.</text>
</comment>
<reference evidence="7 8" key="1">
    <citation type="submission" date="2016-01" db="EMBL/GenBank/DDBJ databases">
        <title>Mycobacterium immunogenum strain CD11_6 genome sequencing and assembly.</title>
        <authorList>
            <person name="Kaur G."/>
            <person name="Nair G.R."/>
            <person name="Mayilraj S."/>
        </authorList>
    </citation>
    <scope>NUCLEOTIDE SEQUENCE [LARGE SCALE GENOMIC DNA]</scope>
    <source>
        <strain evidence="7 8">CD11-6</strain>
    </source>
</reference>